<keyword evidence="3" id="KW-1185">Reference proteome</keyword>
<reference evidence="2" key="1">
    <citation type="submission" date="2021-04" db="EMBL/GenBank/DDBJ databases">
        <authorList>
            <consortium name="Molecular Ecology Group"/>
        </authorList>
    </citation>
    <scope>NUCLEOTIDE SEQUENCE</scope>
</reference>
<dbReference type="OrthoDB" id="6138145at2759"/>
<evidence type="ECO:0000256" key="1">
    <source>
        <dbReference type="SAM" id="SignalP"/>
    </source>
</evidence>
<feature type="chain" id="PRO_5035925126" evidence="1">
    <location>
        <begin position="19"/>
        <end position="156"/>
    </location>
</feature>
<dbReference type="AlphaFoldDB" id="A0A8S3ZMG1"/>
<evidence type="ECO:0000313" key="2">
    <source>
        <dbReference type="EMBL" id="CAG5128970.1"/>
    </source>
</evidence>
<dbReference type="Proteomes" id="UP000678393">
    <property type="component" value="Unassembled WGS sequence"/>
</dbReference>
<organism evidence="2 3">
    <name type="scientific">Candidula unifasciata</name>
    <dbReference type="NCBI Taxonomy" id="100452"/>
    <lineage>
        <taxon>Eukaryota</taxon>
        <taxon>Metazoa</taxon>
        <taxon>Spiralia</taxon>
        <taxon>Lophotrochozoa</taxon>
        <taxon>Mollusca</taxon>
        <taxon>Gastropoda</taxon>
        <taxon>Heterobranchia</taxon>
        <taxon>Euthyneura</taxon>
        <taxon>Panpulmonata</taxon>
        <taxon>Eupulmonata</taxon>
        <taxon>Stylommatophora</taxon>
        <taxon>Helicina</taxon>
        <taxon>Helicoidea</taxon>
        <taxon>Geomitridae</taxon>
        <taxon>Candidula</taxon>
    </lineage>
</organism>
<feature type="non-terminal residue" evidence="2">
    <location>
        <position position="156"/>
    </location>
</feature>
<proteinExistence type="predicted"/>
<protein>
    <submittedName>
        <fullName evidence="2">Uncharacterized protein</fullName>
    </submittedName>
</protein>
<feature type="signal peptide" evidence="1">
    <location>
        <begin position="1"/>
        <end position="18"/>
    </location>
</feature>
<gene>
    <name evidence="2" type="ORF">CUNI_LOCUS14528</name>
</gene>
<comment type="caution">
    <text evidence="2">The sequence shown here is derived from an EMBL/GenBank/DDBJ whole genome shotgun (WGS) entry which is preliminary data.</text>
</comment>
<name>A0A8S3ZMG1_9EUPU</name>
<sequence>MLGLVVVALLSILVSCVACDLHTPGQAESEVTTELPKFENGGSKTTIPPVKPVINITAVFEEQDLDDYIPIFERALVDLINESTIFTWTGRVLSATSDLRSLLTGTCAHFEGDRSQVRLIVVFGRVRTVQTVNLISEALGIPVIGYMVDKGDGYVQ</sequence>
<accession>A0A8S3ZMG1</accession>
<dbReference type="EMBL" id="CAJHNH020003301">
    <property type="protein sequence ID" value="CAG5128970.1"/>
    <property type="molecule type" value="Genomic_DNA"/>
</dbReference>
<keyword evidence="1" id="KW-0732">Signal</keyword>
<evidence type="ECO:0000313" key="3">
    <source>
        <dbReference type="Proteomes" id="UP000678393"/>
    </source>
</evidence>